<dbReference type="CDD" id="cd00093">
    <property type="entry name" value="HTH_XRE"/>
    <property type="match status" value="1"/>
</dbReference>
<gene>
    <name evidence="2" type="ORF">GCM10010345_88070</name>
</gene>
<evidence type="ECO:0000259" key="1">
    <source>
        <dbReference type="Pfam" id="PF17765"/>
    </source>
</evidence>
<dbReference type="RefSeq" id="WP_189894822.1">
    <property type="nucleotide sequence ID" value="NZ_BMVN01000079.1"/>
</dbReference>
<dbReference type="Proteomes" id="UP000653644">
    <property type="component" value="Unassembled WGS sequence"/>
</dbReference>
<feature type="domain" description="MmyB-like transcription regulator ligand binding" evidence="1">
    <location>
        <begin position="94"/>
        <end position="261"/>
    </location>
</feature>
<dbReference type="Gene3D" id="3.30.450.180">
    <property type="match status" value="1"/>
</dbReference>
<sequence>MTRRARVSPQQAGLPALGAHRRVPGLRREEVALLAGVSVDYYVRLERGHLAGASDSVLNAVADARQLGAAERSRLFDLARSARGGGMEASEEPVPEGVQRVLDAIGAVSAFVWNRRLDLVAANYLGYALYAPLFDKPSKEPVNIARFKFLDPAGRSFFQDWEQSIRNTVALLRTGAGMMPEDRGLRDLIAELSEASEPFTWCWRDHEVRLHWSGVKEYAHPGVGRLSLPFETLTLPGRPDLMLSVLTPQPGSESAQRVRLLSDWADTQPAVTAAVTE</sequence>
<dbReference type="InterPro" id="IPR001387">
    <property type="entry name" value="Cro/C1-type_HTH"/>
</dbReference>
<dbReference type="Gene3D" id="1.10.260.40">
    <property type="entry name" value="lambda repressor-like DNA-binding domains"/>
    <property type="match status" value="1"/>
</dbReference>
<name>A0ABQ3DB48_9ACTN</name>
<evidence type="ECO:0000313" key="2">
    <source>
        <dbReference type="EMBL" id="GHA71314.1"/>
    </source>
</evidence>
<dbReference type="Pfam" id="PF17765">
    <property type="entry name" value="MLTR_LBD"/>
    <property type="match status" value="1"/>
</dbReference>
<evidence type="ECO:0000313" key="3">
    <source>
        <dbReference type="Proteomes" id="UP000653644"/>
    </source>
</evidence>
<accession>A0ABQ3DB48</accession>
<reference evidence="3" key="1">
    <citation type="journal article" date="2019" name="Int. J. Syst. Evol. Microbiol.">
        <title>The Global Catalogue of Microorganisms (GCM) 10K type strain sequencing project: providing services to taxonomists for standard genome sequencing and annotation.</title>
        <authorList>
            <consortium name="The Broad Institute Genomics Platform"/>
            <consortium name="The Broad Institute Genome Sequencing Center for Infectious Disease"/>
            <person name="Wu L."/>
            <person name="Ma J."/>
        </authorList>
    </citation>
    <scope>NUCLEOTIDE SEQUENCE [LARGE SCALE GENOMIC DNA]</scope>
    <source>
        <strain evidence="3">JCM 4733</strain>
    </source>
</reference>
<protein>
    <submittedName>
        <fullName evidence="2">Transcriptional regulator</fullName>
    </submittedName>
</protein>
<dbReference type="SUPFAM" id="SSF47413">
    <property type="entry name" value="lambda repressor-like DNA-binding domains"/>
    <property type="match status" value="1"/>
</dbReference>
<dbReference type="InterPro" id="IPR010982">
    <property type="entry name" value="Lambda_DNA-bd_dom_sf"/>
</dbReference>
<dbReference type="InterPro" id="IPR041413">
    <property type="entry name" value="MLTR_LBD"/>
</dbReference>
<keyword evidence="3" id="KW-1185">Reference proteome</keyword>
<comment type="caution">
    <text evidence="2">The sequence shown here is derived from an EMBL/GenBank/DDBJ whole genome shotgun (WGS) entry which is preliminary data.</text>
</comment>
<organism evidence="2 3">
    <name type="scientific">Streptomyces canarius</name>
    <dbReference type="NCBI Taxonomy" id="285453"/>
    <lineage>
        <taxon>Bacteria</taxon>
        <taxon>Bacillati</taxon>
        <taxon>Actinomycetota</taxon>
        <taxon>Actinomycetes</taxon>
        <taxon>Kitasatosporales</taxon>
        <taxon>Streptomycetaceae</taxon>
        <taxon>Streptomyces</taxon>
    </lineage>
</organism>
<dbReference type="EMBL" id="BMVN01000079">
    <property type="protein sequence ID" value="GHA71314.1"/>
    <property type="molecule type" value="Genomic_DNA"/>
</dbReference>
<proteinExistence type="predicted"/>
<dbReference type="PANTHER" id="PTHR35010:SF2">
    <property type="entry name" value="BLL4672 PROTEIN"/>
    <property type="match status" value="1"/>
</dbReference>
<dbReference type="PANTHER" id="PTHR35010">
    <property type="entry name" value="BLL4672 PROTEIN-RELATED"/>
    <property type="match status" value="1"/>
</dbReference>